<evidence type="ECO:0000256" key="1">
    <source>
        <dbReference type="ARBA" id="ARBA00022485"/>
    </source>
</evidence>
<dbReference type="Pfam" id="PF12831">
    <property type="entry name" value="FAD_oxidored"/>
    <property type="match status" value="1"/>
</dbReference>
<dbReference type="GO" id="GO:0046872">
    <property type="term" value="F:metal ion binding"/>
    <property type="evidence" value="ECO:0007669"/>
    <property type="project" value="UniProtKB-KW"/>
</dbReference>
<dbReference type="Proteomes" id="UP000238045">
    <property type="component" value="Unassembled WGS sequence"/>
</dbReference>
<keyword evidence="1" id="KW-0004">4Fe-4S</keyword>
<evidence type="ECO:0000256" key="5">
    <source>
        <dbReference type="ARBA" id="ARBA00023014"/>
    </source>
</evidence>
<reference evidence="6 7" key="1">
    <citation type="submission" date="2017-09" db="EMBL/GenBank/DDBJ databases">
        <title>Genomic, metabolic, and phenotypic characteristics of bacterial isolates from the natural microbiome of the model nematode Caenorhabditis elegans.</title>
        <authorList>
            <person name="Zimmermann J."/>
            <person name="Obeng N."/>
            <person name="Yang W."/>
            <person name="Obeng O."/>
            <person name="Kissoyan K."/>
            <person name="Pees B."/>
            <person name="Dirksen P."/>
            <person name="Hoppner M."/>
            <person name="Franke A."/>
            <person name="Rosenstiel P."/>
            <person name="Leippe M."/>
            <person name="Dierking K."/>
            <person name="Kaleta C."/>
            <person name="Schulenburg H."/>
        </authorList>
    </citation>
    <scope>NUCLEOTIDE SEQUENCE [LARGE SCALE GENOMIC DNA]</scope>
    <source>
        <strain evidence="6 7">MYb117</strain>
    </source>
</reference>
<dbReference type="EMBL" id="PCQL01000022">
    <property type="protein sequence ID" value="PRC14598.1"/>
    <property type="molecule type" value="Genomic_DNA"/>
</dbReference>
<dbReference type="InterPro" id="IPR039650">
    <property type="entry name" value="HdrA-like"/>
</dbReference>
<evidence type="ECO:0000256" key="3">
    <source>
        <dbReference type="ARBA" id="ARBA00023002"/>
    </source>
</evidence>
<dbReference type="PANTHER" id="PTHR43498">
    <property type="entry name" value="FERREDOXIN:COB-COM HETERODISULFIDE REDUCTASE SUBUNIT A"/>
    <property type="match status" value="1"/>
</dbReference>
<dbReference type="PRINTS" id="PR00411">
    <property type="entry name" value="PNDRDTASEI"/>
</dbReference>
<dbReference type="AlphaFoldDB" id="A0A2S9EHB8"/>
<protein>
    <submittedName>
        <fullName evidence="6">FAD-dependent oxidoreductase</fullName>
    </submittedName>
</protein>
<dbReference type="SUPFAM" id="SSF51905">
    <property type="entry name" value="FAD/NAD(P)-binding domain"/>
    <property type="match status" value="1"/>
</dbReference>
<evidence type="ECO:0000256" key="2">
    <source>
        <dbReference type="ARBA" id="ARBA00022723"/>
    </source>
</evidence>
<dbReference type="InterPro" id="IPR036188">
    <property type="entry name" value="FAD/NAD-bd_sf"/>
</dbReference>
<dbReference type="PANTHER" id="PTHR43498:SF1">
    <property type="entry name" value="COB--COM HETERODISULFIDE REDUCTASE IRON-SULFUR SUBUNIT A"/>
    <property type="match status" value="1"/>
</dbReference>
<dbReference type="GO" id="GO:0016491">
    <property type="term" value="F:oxidoreductase activity"/>
    <property type="evidence" value="ECO:0007669"/>
    <property type="project" value="UniProtKB-KW"/>
</dbReference>
<gene>
    <name evidence="6" type="ORF">CQZ99_19115</name>
</gene>
<evidence type="ECO:0000313" key="7">
    <source>
        <dbReference type="Proteomes" id="UP000238045"/>
    </source>
</evidence>
<keyword evidence="7" id="KW-1185">Reference proteome</keyword>
<name>A0A2S9EHB8_9PSED</name>
<comment type="caution">
    <text evidence="6">The sequence shown here is derived from an EMBL/GenBank/DDBJ whole genome shotgun (WGS) entry which is preliminary data.</text>
</comment>
<keyword evidence="2" id="KW-0479">Metal-binding</keyword>
<proteinExistence type="predicted"/>
<sequence>MNRFYDVAVVGGGAAGIAAALAAAECGRSVVLIEDYGFFGGTATISGVQSYCGFLTSGPNPQRVVAGMGQRVLEALQAFGHPVEPVLQSSGNWIILLDPERLKVVLDRLVLSAGITPLLHCRVIAAEGENGHIDALVCSHPEGSLRIEVGSVVDATGNANVAAMIAPHSIRPRLQAATLTVRIGNVDPGHAPDREALQAAVIDYQRRTQRQLARSNGGYFVQLPWSGSYWAMMIDVDLVNTDAHYLTRAEIEARGIAHDYLESLRRTVPGFERAILETSGPQLGIRSTRCVTSQQDVLADDALSARQRANGIARSGWPCELHPGNGVTEYRSIPHHGWFHVPFGALIPEGSDNLWLAGSSIGADDIAFGSVRVMGTSFATGHAAGVSAALSSRLSQRSGFDAVKRVLLEQGALL</sequence>
<accession>A0A2S9EHB8</accession>
<dbReference type="RefSeq" id="WP_105698205.1">
    <property type="nucleotide sequence ID" value="NZ_CP159260.1"/>
</dbReference>
<keyword evidence="3" id="KW-0560">Oxidoreductase</keyword>
<evidence type="ECO:0000313" key="6">
    <source>
        <dbReference type="EMBL" id="PRC14598.1"/>
    </source>
</evidence>
<organism evidence="6 7">
    <name type="scientific">Pseudomonas poae</name>
    <dbReference type="NCBI Taxonomy" id="200451"/>
    <lineage>
        <taxon>Bacteria</taxon>
        <taxon>Pseudomonadati</taxon>
        <taxon>Pseudomonadota</taxon>
        <taxon>Gammaproteobacteria</taxon>
        <taxon>Pseudomonadales</taxon>
        <taxon>Pseudomonadaceae</taxon>
        <taxon>Pseudomonas</taxon>
    </lineage>
</organism>
<dbReference type="GO" id="GO:0051539">
    <property type="term" value="F:4 iron, 4 sulfur cluster binding"/>
    <property type="evidence" value="ECO:0007669"/>
    <property type="project" value="UniProtKB-KW"/>
</dbReference>
<keyword evidence="4" id="KW-0408">Iron</keyword>
<dbReference type="Gene3D" id="3.50.50.60">
    <property type="entry name" value="FAD/NAD(P)-binding domain"/>
    <property type="match status" value="1"/>
</dbReference>
<evidence type="ECO:0000256" key="4">
    <source>
        <dbReference type="ARBA" id="ARBA00023004"/>
    </source>
</evidence>
<keyword evidence="5" id="KW-0411">Iron-sulfur</keyword>